<reference evidence="8" key="1">
    <citation type="submission" date="2018-11" db="EMBL/GenBank/DDBJ databases">
        <authorList>
            <person name="Alioto T."/>
            <person name="Alioto T."/>
        </authorList>
    </citation>
    <scope>NUCLEOTIDE SEQUENCE</scope>
</reference>
<keyword evidence="5" id="KW-0472">Membrane</keyword>
<sequence length="743" mass="85999">MRLNCLILIVATISICFIEISSETYEAWYPEDVGRTDLLCPSSCNISETSLGTSDSGEARDQCCVCKAMPSWQLYGGISFLKVEYVRRDGTAHLIGDRENKTKLVHHNGFVTSLPTNICEFPNLVFVSLQNNKISTIGNISCLISLDTLDLSYNSIHFISNKTFTGLPNLRILNINNNYIATLEPFALVGTKLQIFGADLSSNNLTEIDISNLYSEKYICKYNFSKNNITKMVNNANFTLNVDTKYKCGFIDLNYNNFESFIDFNDLGIDDIKIFGKVMHCGFSMQAMKWDCDCQMEPFLELAERVMTKIWRDYFNLTCWNPPEYRNMSVPGFATKDYLGNDNLHLLICNMSEGEEGKCPRYCHCYAQPKLHRTVVNCKGVGLTKLPLYMPDKENLTILMANNSIEVFESRDYLNKTRVIDISDNLIRIFTEDAVSMLITDTVLTMNNNSFKKIPREFQKFDPCSKVRMGQVILDCDCKDIWIGDWAENRNVKQCNNLTEILCSTRNGQVSWIHLTWNDICGFENYDLFRILSILFSIALLVAVITSSVFYTFRFELSLIFRKVRSRDQRRVKPWLQYDVLVSFNEENETVRKWVIETLEPQLQLAGYKSCLPLRDTIPGTLKEDEMIYNINRSKNYIVILCDDYLGDQWKEKEWKYVWHSFHKNLDRNIVLVNFDQVETSDIVNSRLKAFLRLTLDIDFANRNNTFLEDIQDKLGPPMRYGRVLRNAKTKYVTKTEHVELNI</sequence>
<dbReference type="Pfam" id="PF13855">
    <property type="entry name" value="LRR_8"/>
    <property type="match status" value="1"/>
</dbReference>
<gene>
    <name evidence="8" type="ORF">MGAL_10B088227</name>
</gene>
<dbReference type="InterPro" id="IPR000157">
    <property type="entry name" value="TIR_dom"/>
</dbReference>
<dbReference type="PROSITE" id="PS51450">
    <property type="entry name" value="LRR"/>
    <property type="match status" value="3"/>
</dbReference>
<feature type="signal peptide" evidence="6">
    <location>
        <begin position="1"/>
        <end position="22"/>
    </location>
</feature>
<dbReference type="InterPro" id="IPR003591">
    <property type="entry name" value="Leu-rich_rpt_typical-subtyp"/>
</dbReference>
<feature type="chain" id="PRO_5032525633" description="TIR domain-containing protein" evidence="6">
    <location>
        <begin position="23"/>
        <end position="743"/>
    </location>
</feature>
<evidence type="ECO:0000256" key="6">
    <source>
        <dbReference type="SAM" id="SignalP"/>
    </source>
</evidence>
<dbReference type="Pfam" id="PF13676">
    <property type="entry name" value="TIR_2"/>
    <property type="match status" value="1"/>
</dbReference>
<evidence type="ECO:0000313" key="9">
    <source>
        <dbReference type="Proteomes" id="UP000596742"/>
    </source>
</evidence>
<dbReference type="SUPFAM" id="SSF52058">
    <property type="entry name" value="L domain-like"/>
    <property type="match status" value="2"/>
</dbReference>
<comment type="similarity">
    <text evidence="1">Belongs to the Toll-like receptor family.</text>
</comment>
<evidence type="ECO:0000259" key="7">
    <source>
        <dbReference type="PROSITE" id="PS50104"/>
    </source>
</evidence>
<dbReference type="Proteomes" id="UP000596742">
    <property type="component" value="Unassembled WGS sequence"/>
</dbReference>
<dbReference type="Gene3D" id="3.80.10.10">
    <property type="entry name" value="Ribonuclease Inhibitor"/>
    <property type="match status" value="2"/>
</dbReference>
<dbReference type="PROSITE" id="PS50104">
    <property type="entry name" value="TIR"/>
    <property type="match status" value="1"/>
</dbReference>
<dbReference type="InterPro" id="IPR050328">
    <property type="entry name" value="Dev_Immune_Receptor"/>
</dbReference>
<dbReference type="PRINTS" id="PR01537">
    <property type="entry name" value="INTRLKN1R1F"/>
</dbReference>
<feature type="transmembrane region" description="Helical" evidence="5">
    <location>
        <begin position="528"/>
        <end position="553"/>
    </location>
</feature>
<keyword evidence="3 6" id="KW-0732">Signal</keyword>
<protein>
    <recommendedName>
        <fullName evidence="7">TIR domain-containing protein</fullName>
    </recommendedName>
</protein>
<keyword evidence="5" id="KW-0812">Transmembrane</keyword>
<dbReference type="SMART" id="SM00369">
    <property type="entry name" value="LRR_TYP"/>
    <property type="match status" value="3"/>
</dbReference>
<accession>A0A8B6F8R3</accession>
<name>A0A8B6F8R3_MYTGA</name>
<dbReference type="GO" id="GO:0031012">
    <property type="term" value="C:extracellular matrix"/>
    <property type="evidence" value="ECO:0007669"/>
    <property type="project" value="TreeGrafter"/>
</dbReference>
<keyword evidence="2" id="KW-0433">Leucine-rich repeat</keyword>
<dbReference type="Gene3D" id="3.40.50.10140">
    <property type="entry name" value="Toll/interleukin-1 receptor homology (TIR) domain"/>
    <property type="match status" value="1"/>
</dbReference>
<dbReference type="PANTHER" id="PTHR24373:SF398">
    <property type="entry name" value="LEUCINE-RICH REPEAT-CONTAINING G-PROTEIN COUPLED RECEPTOR 6"/>
    <property type="match status" value="1"/>
</dbReference>
<organism evidence="8 9">
    <name type="scientific">Mytilus galloprovincialis</name>
    <name type="common">Mediterranean mussel</name>
    <dbReference type="NCBI Taxonomy" id="29158"/>
    <lineage>
        <taxon>Eukaryota</taxon>
        <taxon>Metazoa</taxon>
        <taxon>Spiralia</taxon>
        <taxon>Lophotrochozoa</taxon>
        <taxon>Mollusca</taxon>
        <taxon>Bivalvia</taxon>
        <taxon>Autobranchia</taxon>
        <taxon>Pteriomorphia</taxon>
        <taxon>Mytilida</taxon>
        <taxon>Mytiloidea</taxon>
        <taxon>Mytilidae</taxon>
        <taxon>Mytilinae</taxon>
        <taxon>Mytilus</taxon>
    </lineage>
</organism>
<keyword evidence="5" id="KW-1133">Transmembrane helix</keyword>
<feature type="domain" description="TIR" evidence="7">
    <location>
        <begin position="576"/>
        <end position="715"/>
    </location>
</feature>
<dbReference type="EMBL" id="UYJE01006260">
    <property type="protein sequence ID" value="VDI44457.1"/>
    <property type="molecule type" value="Genomic_DNA"/>
</dbReference>
<dbReference type="PANTHER" id="PTHR24373">
    <property type="entry name" value="SLIT RELATED LEUCINE-RICH REPEAT NEURONAL PROTEIN"/>
    <property type="match status" value="1"/>
</dbReference>
<dbReference type="SUPFAM" id="SSF52200">
    <property type="entry name" value="Toll/Interleukin receptor TIR domain"/>
    <property type="match status" value="1"/>
</dbReference>
<evidence type="ECO:0000256" key="2">
    <source>
        <dbReference type="ARBA" id="ARBA00022614"/>
    </source>
</evidence>
<dbReference type="InterPro" id="IPR001611">
    <property type="entry name" value="Leu-rich_rpt"/>
</dbReference>
<dbReference type="GO" id="GO:0005615">
    <property type="term" value="C:extracellular space"/>
    <property type="evidence" value="ECO:0007669"/>
    <property type="project" value="TreeGrafter"/>
</dbReference>
<keyword evidence="9" id="KW-1185">Reference proteome</keyword>
<dbReference type="InterPro" id="IPR035897">
    <property type="entry name" value="Toll_tir_struct_dom_sf"/>
</dbReference>
<evidence type="ECO:0000313" key="8">
    <source>
        <dbReference type="EMBL" id="VDI44457.1"/>
    </source>
</evidence>
<evidence type="ECO:0000256" key="5">
    <source>
        <dbReference type="SAM" id="Phobius"/>
    </source>
</evidence>
<evidence type="ECO:0000256" key="4">
    <source>
        <dbReference type="ARBA" id="ARBA00022737"/>
    </source>
</evidence>
<dbReference type="OrthoDB" id="6063000at2759"/>
<keyword evidence="4" id="KW-0677">Repeat</keyword>
<dbReference type="InterPro" id="IPR032675">
    <property type="entry name" value="LRR_dom_sf"/>
</dbReference>
<evidence type="ECO:0000256" key="1">
    <source>
        <dbReference type="ARBA" id="ARBA00009634"/>
    </source>
</evidence>
<evidence type="ECO:0000256" key="3">
    <source>
        <dbReference type="ARBA" id="ARBA00022729"/>
    </source>
</evidence>
<dbReference type="GO" id="GO:0007165">
    <property type="term" value="P:signal transduction"/>
    <property type="evidence" value="ECO:0007669"/>
    <property type="project" value="InterPro"/>
</dbReference>
<dbReference type="AlphaFoldDB" id="A0A8B6F8R3"/>
<comment type="caution">
    <text evidence="8">The sequence shown here is derived from an EMBL/GenBank/DDBJ whole genome shotgun (WGS) entry which is preliminary data.</text>
</comment>
<proteinExistence type="inferred from homology"/>